<protein>
    <submittedName>
        <fullName evidence="2">Nlrc3 protein</fullName>
    </submittedName>
</protein>
<dbReference type="Proteomes" id="UP000604046">
    <property type="component" value="Unassembled WGS sequence"/>
</dbReference>
<dbReference type="SUPFAM" id="SSF52047">
    <property type="entry name" value="RNI-like"/>
    <property type="match status" value="1"/>
</dbReference>
<evidence type="ECO:0000256" key="1">
    <source>
        <dbReference type="SAM" id="MobiDB-lite"/>
    </source>
</evidence>
<keyword evidence="3" id="KW-1185">Reference proteome</keyword>
<feature type="compositionally biased region" description="Basic and acidic residues" evidence="1">
    <location>
        <begin position="237"/>
        <end position="254"/>
    </location>
</feature>
<accession>A0A812SMX1</accession>
<sequence>MGCVVTSIEEPTCSKYNLLDHTALGRFLQDAQIGLVRVEYLYKLHETKTAFPRRQEVESEMCQLVDGSQRPALVTQQEISKWGEGAKKAIICSISHSWETREHPDPCRFQLEQIVNCLSLYDAAYYDDVWIFYDYMSLFQFERRGSEEESFRRAMANMHILYAHEFTRTFRIERLTPKSMWEASLDDPVRVYDPDAGKVIERPLRSLQANFVPYRDRGWCKAEVEWSSARASTASHQRIDAHEKREDGAESRDLKGRVPMTPEVFKEQMAQAKFTHRSDADAVLQLQARIFYEKVSSCETAVLSYLPKTEVATLARALPHYRQLRVLRLIEIDCGPAEGEALGQAIASHETLRELTIQGANQAFKCGEADFTIKALADALKENTTVTHIDLKHNNIGDVGAEALAECLKHNSTVTRLDLALNIIGAPGAEALARSLQQNSTVMHIDLRFNRIGAACAKAMQAIEAALERNRDVAKRAQAVETEDEEEGETMLPGHPRLQAFAQLLSQNSVIERLELGSRNRDIVGLGGVQAVQALAGCLKHNSTVTRVDLGVNNIGAAGAEAWVGCVGASRRLPALPVVHQAMAGCLKHNSTVAHIDLWRNSIGAAGAQARAGCSEPRFACLELPVVRQALAGCLRHNSTLTHVGIRENQIGAAGAEAPPVGCSDWRFASLPLPCQLRQALAGCLEHNSTVTHVDLENNSIGDAGAEALAGCLKHNSTVTHIDLRGNNIGDTGAEALAGCLHNSTVTHIVLRGNDIGTVGAEALAGCLKHNSSVTHIDLKGNKICDAGAEALAGCLKHNSTVTHIYLGENRIGTAGAEAMRTIDAAVERNRDLAKRGQAQGLALTDPSRIARGAGG</sequence>
<gene>
    <name evidence="2" type="primary">Nlrc3</name>
    <name evidence="2" type="ORF">SNAT2548_LOCUS27410</name>
</gene>
<dbReference type="PANTHER" id="PTHR24114:SF2">
    <property type="entry name" value="F-BOX DOMAIN-CONTAINING PROTEIN-RELATED"/>
    <property type="match status" value="1"/>
</dbReference>
<dbReference type="SMART" id="SM00368">
    <property type="entry name" value="LRR_RI"/>
    <property type="match status" value="9"/>
</dbReference>
<dbReference type="Pfam" id="PF13516">
    <property type="entry name" value="LRR_6"/>
    <property type="match status" value="9"/>
</dbReference>
<comment type="caution">
    <text evidence="2">The sequence shown here is derived from an EMBL/GenBank/DDBJ whole genome shotgun (WGS) entry which is preliminary data.</text>
</comment>
<reference evidence="2" key="1">
    <citation type="submission" date="2021-02" db="EMBL/GenBank/DDBJ databases">
        <authorList>
            <person name="Dougan E. K."/>
            <person name="Rhodes N."/>
            <person name="Thang M."/>
            <person name="Chan C."/>
        </authorList>
    </citation>
    <scope>NUCLEOTIDE SEQUENCE</scope>
</reference>
<dbReference type="AlphaFoldDB" id="A0A812SMX1"/>
<dbReference type="EMBL" id="CAJNDS010002468">
    <property type="protein sequence ID" value="CAE7488739.1"/>
    <property type="molecule type" value="Genomic_DNA"/>
</dbReference>
<proteinExistence type="predicted"/>
<organism evidence="2 3">
    <name type="scientific">Symbiodinium natans</name>
    <dbReference type="NCBI Taxonomy" id="878477"/>
    <lineage>
        <taxon>Eukaryota</taxon>
        <taxon>Sar</taxon>
        <taxon>Alveolata</taxon>
        <taxon>Dinophyceae</taxon>
        <taxon>Suessiales</taxon>
        <taxon>Symbiodiniaceae</taxon>
        <taxon>Symbiodinium</taxon>
    </lineage>
</organism>
<dbReference type="InterPro" id="IPR001611">
    <property type="entry name" value="Leu-rich_rpt"/>
</dbReference>
<dbReference type="InterPro" id="IPR032675">
    <property type="entry name" value="LRR_dom_sf"/>
</dbReference>
<feature type="region of interest" description="Disordered" evidence="1">
    <location>
        <begin position="235"/>
        <end position="254"/>
    </location>
</feature>
<evidence type="ECO:0000313" key="3">
    <source>
        <dbReference type="Proteomes" id="UP000604046"/>
    </source>
</evidence>
<dbReference type="PANTHER" id="PTHR24114">
    <property type="entry name" value="LEUCINE RICH REPEAT FAMILY PROTEIN"/>
    <property type="match status" value="1"/>
</dbReference>
<dbReference type="Gene3D" id="3.80.10.10">
    <property type="entry name" value="Ribonuclease Inhibitor"/>
    <property type="match status" value="5"/>
</dbReference>
<name>A0A812SMX1_9DINO</name>
<dbReference type="InterPro" id="IPR052394">
    <property type="entry name" value="LRR-containing"/>
</dbReference>
<dbReference type="OrthoDB" id="10033191at2759"/>
<evidence type="ECO:0000313" key="2">
    <source>
        <dbReference type="EMBL" id="CAE7488739.1"/>
    </source>
</evidence>